<comment type="function">
    <text evidence="6">Catalyzes the phosphorylation of the 3'-hydroxyl group of dephosphocoenzyme A to form coenzyme A.</text>
</comment>
<dbReference type="EC" id="2.7.1.24" evidence="6 7"/>
<sequence>MPSGDTTETSAPGTLIGVAGMRPSVRGRFPVRRSSERCGTSRGCRSLRHVLMIGLTGGIGSGKSTVAKLFAERGALVIDADALAREVVERGSQGLAAVRERFGADVVREDGSLDRAALGAVVFADPAARRDLEAITHPLIRARTQEIIAAAPVGTIVVHDIPLLVEIGAGPQYHLVVAVDVDVEERVRRLAAFRGLAAEDARARIAHQATREARLAVADAVVDNNGDPGALAAQVEALWQRFVAFEANVRAGIPADLPTPVHLLAGRVTGSGAEARRLLARIAYRLGPLLGVEATYDHVGPTAVPGLTAPALIHLLIGVPDTAPAQVDDLRAALGRLGHPEGADGVFLSCDPGRPVRIRLCQEGSAEWRDQLFCRDWLVAEPSAREAAATAHRAAAETSSSWEAYESKVAGWWQRVRPTAEAWASQRGWRPQGTSAADVLAGA</sequence>
<evidence type="ECO:0000256" key="2">
    <source>
        <dbReference type="ARBA" id="ARBA00011058"/>
    </source>
</evidence>
<evidence type="ECO:0000313" key="8">
    <source>
        <dbReference type="EMBL" id="QGF24194.1"/>
    </source>
</evidence>
<dbReference type="KEGG" id="rain:Rai3103_11500"/>
<dbReference type="EMBL" id="CP045725">
    <property type="protein sequence ID" value="QGF24194.1"/>
    <property type="molecule type" value="Genomic_DNA"/>
</dbReference>
<dbReference type="Gene3D" id="3.30.460.10">
    <property type="entry name" value="Beta Polymerase, domain 2"/>
    <property type="match status" value="1"/>
</dbReference>
<evidence type="ECO:0000313" key="9">
    <source>
        <dbReference type="Proteomes" id="UP000386847"/>
    </source>
</evidence>
<reference evidence="8 9" key="1">
    <citation type="submission" date="2019-10" db="EMBL/GenBank/DDBJ databases">
        <title>Genomic analysis of Raineyella sp. CBA3103.</title>
        <authorList>
            <person name="Roh S.W."/>
        </authorList>
    </citation>
    <scope>NUCLEOTIDE SEQUENCE [LARGE SCALE GENOMIC DNA]</scope>
    <source>
        <strain evidence="8 9">CBA3103</strain>
    </source>
</reference>
<dbReference type="InterPro" id="IPR027417">
    <property type="entry name" value="P-loop_NTPase"/>
</dbReference>
<dbReference type="Pfam" id="PF04229">
    <property type="entry name" value="GrpB"/>
    <property type="match status" value="1"/>
</dbReference>
<dbReference type="PROSITE" id="PS51219">
    <property type="entry name" value="DPCK"/>
    <property type="match status" value="1"/>
</dbReference>
<dbReference type="SUPFAM" id="SSF52540">
    <property type="entry name" value="P-loop containing nucleoside triphosphate hydrolases"/>
    <property type="match status" value="1"/>
</dbReference>
<dbReference type="UniPathway" id="UPA00241">
    <property type="reaction ID" value="UER00356"/>
</dbReference>
<dbReference type="InterPro" id="IPR007344">
    <property type="entry name" value="GrpB/CoaE"/>
</dbReference>
<dbReference type="NCBIfam" id="TIGR00152">
    <property type="entry name" value="dephospho-CoA kinase"/>
    <property type="match status" value="1"/>
</dbReference>
<proteinExistence type="inferred from homology"/>
<feature type="binding site" evidence="6">
    <location>
        <begin position="60"/>
        <end position="65"/>
    </location>
    <ligand>
        <name>ATP</name>
        <dbReference type="ChEBI" id="CHEBI:30616"/>
    </ligand>
</feature>
<comment type="similarity">
    <text evidence="2">In the C-terminal section; belongs to the UPF0157 (GrpB) family.</text>
</comment>
<comment type="similarity">
    <text evidence="6">Belongs to the CoaE family.</text>
</comment>
<dbReference type="InterPro" id="IPR043519">
    <property type="entry name" value="NT_sf"/>
</dbReference>
<evidence type="ECO:0000256" key="3">
    <source>
        <dbReference type="ARBA" id="ARBA00022490"/>
    </source>
</evidence>
<dbReference type="HAMAP" id="MF_00376">
    <property type="entry name" value="Dephospho_CoA_kinase"/>
    <property type="match status" value="1"/>
</dbReference>
<protein>
    <recommendedName>
        <fullName evidence="6 7">Dephospho-CoA kinase</fullName>
        <ecNumber evidence="6 7">2.7.1.24</ecNumber>
    </recommendedName>
    <alternativeName>
        <fullName evidence="6">Dephosphocoenzyme A kinase</fullName>
    </alternativeName>
</protein>
<dbReference type="CDD" id="cd02022">
    <property type="entry name" value="DPCK"/>
    <property type="match status" value="1"/>
</dbReference>
<dbReference type="Proteomes" id="UP000386847">
    <property type="component" value="Chromosome"/>
</dbReference>
<evidence type="ECO:0000256" key="6">
    <source>
        <dbReference type="HAMAP-Rule" id="MF_00376"/>
    </source>
</evidence>
<dbReference type="PANTHER" id="PTHR10695">
    <property type="entry name" value="DEPHOSPHO-COA KINASE-RELATED"/>
    <property type="match status" value="1"/>
</dbReference>
<comment type="pathway">
    <text evidence="6">Cofactor biosynthesis; coenzyme A biosynthesis; CoA from (R)-pantothenate: step 5/5.</text>
</comment>
<name>A0A5Q2FFA9_9ACTN</name>
<dbReference type="SUPFAM" id="SSF81301">
    <property type="entry name" value="Nucleotidyltransferase"/>
    <property type="match status" value="1"/>
</dbReference>
<dbReference type="Pfam" id="PF01121">
    <property type="entry name" value="CoaE"/>
    <property type="match status" value="1"/>
</dbReference>
<comment type="catalytic activity">
    <reaction evidence="6">
        <text>3'-dephospho-CoA + ATP = ADP + CoA + H(+)</text>
        <dbReference type="Rhea" id="RHEA:18245"/>
        <dbReference type="ChEBI" id="CHEBI:15378"/>
        <dbReference type="ChEBI" id="CHEBI:30616"/>
        <dbReference type="ChEBI" id="CHEBI:57287"/>
        <dbReference type="ChEBI" id="CHEBI:57328"/>
        <dbReference type="ChEBI" id="CHEBI:456216"/>
        <dbReference type="EC" id="2.7.1.24"/>
    </reaction>
</comment>
<dbReference type="Gene3D" id="3.40.50.300">
    <property type="entry name" value="P-loop containing nucleotide triphosphate hydrolases"/>
    <property type="match status" value="1"/>
</dbReference>
<evidence type="ECO:0000256" key="5">
    <source>
        <dbReference type="ARBA" id="ARBA00022840"/>
    </source>
</evidence>
<comment type="similarity">
    <text evidence="1">In the N-terminal section; belongs to the CoaE family.</text>
</comment>
<keyword evidence="6 8" id="KW-0418">Kinase</keyword>
<keyword evidence="5 6" id="KW-0067">ATP-binding</keyword>
<dbReference type="AlphaFoldDB" id="A0A5Q2FFA9"/>
<evidence type="ECO:0000256" key="1">
    <source>
        <dbReference type="ARBA" id="ARBA00008826"/>
    </source>
</evidence>
<accession>A0A5Q2FFA9</accession>
<dbReference type="InterPro" id="IPR001977">
    <property type="entry name" value="Depp_CoAkinase"/>
</dbReference>
<keyword evidence="4 6" id="KW-0547">Nucleotide-binding</keyword>
<comment type="subcellular location">
    <subcellularLocation>
        <location evidence="6">Cytoplasm</location>
    </subcellularLocation>
</comment>
<dbReference type="GO" id="GO:0004140">
    <property type="term" value="F:dephospho-CoA kinase activity"/>
    <property type="evidence" value="ECO:0007669"/>
    <property type="project" value="UniProtKB-UniRule"/>
</dbReference>
<keyword evidence="3 6" id="KW-0963">Cytoplasm</keyword>
<dbReference type="GO" id="GO:0015937">
    <property type="term" value="P:coenzyme A biosynthetic process"/>
    <property type="evidence" value="ECO:0007669"/>
    <property type="project" value="UniProtKB-UniRule"/>
</dbReference>
<dbReference type="PANTHER" id="PTHR10695:SF46">
    <property type="entry name" value="BIFUNCTIONAL COENZYME A SYNTHASE-RELATED"/>
    <property type="match status" value="1"/>
</dbReference>
<gene>
    <name evidence="6" type="primary">coaE</name>
    <name evidence="8" type="ORF">Rai3103_11500</name>
</gene>
<keyword evidence="6" id="KW-0173">Coenzyme A biosynthesis</keyword>
<evidence type="ECO:0000256" key="4">
    <source>
        <dbReference type="ARBA" id="ARBA00022741"/>
    </source>
</evidence>
<evidence type="ECO:0000256" key="7">
    <source>
        <dbReference type="NCBIfam" id="TIGR00152"/>
    </source>
</evidence>
<organism evidence="8 9">
    <name type="scientific">Raineyella fluvialis</name>
    <dbReference type="NCBI Taxonomy" id="2662261"/>
    <lineage>
        <taxon>Bacteria</taxon>
        <taxon>Bacillati</taxon>
        <taxon>Actinomycetota</taxon>
        <taxon>Actinomycetes</taxon>
        <taxon>Propionibacteriales</taxon>
        <taxon>Propionibacteriaceae</taxon>
        <taxon>Raineyella</taxon>
    </lineage>
</organism>
<keyword evidence="6 8" id="KW-0808">Transferase</keyword>
<dbReference type="GO" id="GO:0005737">
    <property type="term" value="C:cytoplasm"/>
    <property type="evidence" value="ECO:0007669"/>
    <property type="project" value="UniProtKB-SubCell"/>
</dbReference>
<keyword evidence="9" id="KW-1185">Reference proteome</keyword>
<dbReference type="GO" id="GO:0005524">
    <property type="term" value="F:ATP binding"/>
    <property type="evidence" value="ECO:0007669"/>
    <property type="project" value="UniProtKB-UniRule"/>
</dbReference>
<dbReference type="NCBIfam" id="NF002879">
    <property type="entry name" value="PRK03333.1"/>
    <property type="match status" value="1"/>
</dbReference>